<dbReference type="Proteomes" id="UP001195483">
    <property type="component" value="Unassembled WGS sequence"/>
</dbReference>
<sequence>MKYKDVKREEELKNKVAHDYFDMYDCTKIIGNVDFCVILRQSVKELFEQESLLWAEAKKGSSDIYRSMVQLILTIGKARTFDNHLPPALLGAFDAEKIAFIPYATIHEVFYLNDFNWNVTPSNYDTKEFKLIHEKVQTVIDSNALLFNFHNDDNELKTFIKNNFIVGKFDLTKTKIDKNNFMIIYNKWLQTVKPTIAVNWDIAKKTGIIDGDFYLADLLSHENKTLKEKLFVLLKHDHYEIDHKLDEAGMFSSKRTNFYDKQVAHTQFWNKYDRPPKEEYWDYIVERRDLLVPQDIRERKGSFFTPQIWVELSQKYLTDVLGENWQDEYTVWDCAAGTGNLLTGLTNKYNIWASTLDKQDVEVMHDRIKNGACLLDDHVFQFDFLNDDFSKLPKPLQDIINNPEKRKKLVVYINPPYAEVSSVGLKGKVGVNKSKTHEKYSEKIGTAGREVYAMFLIRIYDEIKGCIIGEFSTFKVIQGSAFSKFRDCFKAELVTSFAVPAATFDNVNGTKTFTVTQKDDFINQWISQYKGTKDFIGFLAGTNGNSFQHNKIVYILNKKEQMPNPRGVWISSENIIKVSIYLSVRQCIEATWLNDRDQFLFPYDLWVSDAEFQNDCLAFTLFHGQNRISSTEGTNHWIPFTEEEVNAKEKFESDFMSKFIKGKDTQRQMKMEENTEFDVQTVRTVPLVFSPEAVAVFEAGCELWKYYHSKPNCNVNASLYDIREHFQGRNEAGKMNSTSADTTYTELIGNLRAALKQLAKKIEPKVYEYGFLRA</sequence>
<reference evidence="1" key="3">
    <citation type="submission" date="2023-05" db="EMBL/GenBank/DDBJ databases">
        <authorList>
            <person name="Smith C.H."/>
        </authorList>
    </citation>
    <scope>NUCLEOTIDE SEQUENCE</scope>
    <source>
        <strain evidence="1">CHS0354</strain>
        <tissue evidence="1">Mantle</tissue>
    </source>
</reference>
<name>A0AAE0T8G4_9BIVA</name>
<proteinExistence type="predicted"/>
<organism evidence="1 2">
    <name type="scientific">Potamilus streckersoni</name>
    <dbReference type="NCBI Taxonomy" id="2493646"/>
    <lineage>
        <taxon>Eukaryota</taxon>
        <taxon>Metazoa</taxon>
        <taxon>Spiralia</taxon>
        <taxon>Lophotrochozoa</taxon>
        <taxon>Mollusca</taxon>
        <taxon>Bivalvia</taxon>
        <taxon>Autobranchia</taxon>
        <taxon>Heteroconchia</taxon>
        <taxon>Palaeoheterodonta</taxon>
        <taxon>Unionida</taxon>
        <taxon>Unionoidea</taxon>
        <taxon>Unionidae</taxon>
        <taxon>Ambleminae</taxon>
        <taxon>Lampsilini</taxon>
        <taxon>Potamilus</taxon>
    </lineage>
</organism>
<dbReference type="SUPFAM" id="SSF53335">
    <property type="entry name" value="S-adenosyl-L-methionine-dependent methyltransferases"/>
    <property type="match status" value="1"/>
</dbReference>
<evidence type="ECO:0000313" key="1">
    <source>
        <dbReference type="EMBL" id="KAK3605123.1"/>
    </source>
</evidence>
<dbReference type="EMBL" id="JAEAOA010000085">
    <property type="protein sequence ID" value="KAK3605123.1"/>
    <property type="molecule type" value="Genomic_DNA"/>
</dbReference>
<comment type="caution">
    <text evidence="1">The sequence shown here is derived from an EMBL/GenBank/DDBJ whole genome shotgun (WGS) entry which is preliminary data.</text>
</comment>
<dbReference type="InterPro" id="IPR029063">
    <property type="entry name" value="SAM-dependent_MTases_sf"/>
</dbReference>
<accession>A0AAE0T8G4</accession>
<dbReference type="Gene3D" id="3.40.50.150">
    <property type="entry name" value="Vaccinia Virus protein VP39"/>
    <property type="match status" value="1"/>
</dbReference>
<reference evidence="1" key="1">
    <citation type="journal article" date="2021" name="Genome Biol. Evol.">
        <title>A High-Quality Reference Genome for a Parasitic Bivalve with Doubly Uniparental Inheritance (Bivalvia: Unionida).</title>
        <authorList>
            <person name="Smith C.H."/>
        </authorList>
    </citation>
    <scope>NUCLEOTIDE SEQUENCE</scope>
    <source>
        <strain evidence="1">CHS0354</strain>
    </source>
</reference>
<reference evidence="1" key="2">
    <citation type="journal article" date="2021" name="Genome Biol. Evol.">
        <title>Developing a high-quality reference genome for a parasitic bivalve with doubly uniparental inheritance (Bivalvia: Unionida).</title>
        <authorList>
            <person name="Smith C.H."/>
        </authorList>
    </citation>
    <scope>NUCLEOTIDE SEQUENCE</scope>
    <source>
        <strain evidence="1">CHS0354</strain>
        <tissue evidence="1">Mantle</tissue>
    </source>
</reference>
<gene>
    <name evidence="1" type="ORF">CHS0354_000792</name>
</gene>
<evidence type="ECO:0000313" key="2">
    <source>
        <dbReference type="Proteomes" id="UP001195483"/>
    </source>
</evidence>
<dbReference type="AlphaFoldDB" id="A0AAE0T8G4"/>
<keyword evidence="2" id="KW-1185">Reference proteome</keyword>
<protein>
    <submittedName>
        <fullName evidence="1">Uncharacterized protein</fullName>
    </submittedName>
</protein>